<comment type="caution">
    <text evidence="2">The sequence shown here is derived from an EMBL/GenBank/DDBJ whole genome shotgun (WGS) entry which is preliminary data.</text>
</comment>
<protein>
    <submittedName>
        <fullName evidence="2">Uncharacterized protein</fullName>
    </submittedName>
</protein>
<evidence type="ECO:0000313" key="2">
    <source>
        <dbReference type="EMBL" id="PWF99508.1"/>
    </source>
</evidence>
<gene>
    <name evidence="2" type="ORF">DCM90_08675</name>
</gene>
<reference evidence="2 3" key="1">
    <citation type="journal article" date="2018" name="Int. J. Syst. Evol. Microbiol.">
        <title>Lactobacillus bambusae sp. nov., isolated from a traditional fermented Ma-bamboo shoots of Taiwan.</title>
        <authorList>
            <person name="Wang L.-T."/>
        </authorList>
    </citation>
    <scope>NUCLEOTIDE SEQUENCE [LARGE SCALE GENOMIC DNA]</scope>
    <source>
        <strain evidence="2 3">BS-W1</strain>
    </source>
</reference>
<dbReference type="Proteomes" id="UP000245080">
    <property type="component" value="Unassembled WGS sequence"/>
</dbReference>
<proteinExistence type="predicted"/>
<keyword evidence="1" id="KW-1133">Transmembrane helix</keyword>
<sequence length="250" mass="28672">MFFKRFKHFVVTHLSHLLILVLGLLLGYIVAMTMRYPFWHDWDPDWVEGLAEAFGIPAGALGVILQLRSDKKARALDSQAIFTLSWHQRVRAGEWYWTSQNHVRDAQQLVNQNPLSQAVIRIENSGSRIAVNAEIEIAYADGKKDFLRKTVVHTNEAFIILPDAYFQTANMYSSMRFISIRYTSDTGKRFIITWPATEGRAFIYDNKTRLVDDFNTSDADVENQSPTLVRKFQKTPASPIFPTKSGQSHE</sequence>
<name>A0A2V1MWU8_9LACO</name>
<keyword evidence="1" id="KW-0812">Transmembrane</keyword>
<dbReference type="EMBL" id="QCXQ01000006">
    <property type="protein sequence ID" value="PWF99508.1"/>
    <property type="molecule type" value="Genomic_DNA"/>
</dbReference>
<organism evidence="2 3">
    <name type="scientific">Levilactobacillus bambusae</name>
    <dbReference type="NCBI Taxonomy" id="2024736"/>
    <lineage>
        <taxon>Bacteria</taxon>
        <taxon>Bacillati</taxon>
        <taxon>Bacillota</taxon>
        <taxon>Bacilli</taxon>
        <taxon>Lactobacillales</taxon>
        <taxon>Lactobacillaceae</taxon>
        <taxon>Levilactobacillus</taxon>
    </lineage>
</organism>
<dbReference type="AlphaFoldDB" id="A0A2V1MWU8"/>
<feature type="transmembrane region" description="Helical" evidence="1">
    <location>
        <begin position="50"/>
        <end position="67"/>
    </location>
</feature>
<accession>A0A2V1MWU8</accession>
<keyword evidence="1" id="KW-0472">Membrane</keyword>
<keyword evidence="3" id="KW-1185">Reference proteome</keyword>
<evidence type="ECO:0000256" key="1">
    <source>
        <dbReference type="SAM" id="Phobius"/>
    </source>
</evidence>
<feature type="transmembrane region" description="Helical" evidence="1">
    <location>
        <begin position="9"/>
        <end position="30"/>
    </location>
</feature>
<evidence type="ECO:0000313" key="3">
    <source>
        <dbReference type="Proteomes" id="UP000245080"/>
    </source>
</evidence>